<keyword evidence="1" id="KW-0812">Transmembrane</keyword>
<evidence type="ECO:0000313" key="2">
    <source>
        <dbReference type="EMBL" id="MBW0144754.1"/>
    </source>
</evidence>
<reference evidence="2 3" key="1">
    <citation type="submission" date="2021-07" db="EMBL/GenBank/DDBJ databases">
        <title>The draft genome sequence of Sphingomicrobium sp. B8.</title>
        <authorList>
            <person name="Mu L."/>
        </authorList>
    </citation>
    <scope>NUCLEOTIDE SEQUENCE [LARGE SCALE GENOMIC DNA]</scope>
    <source>
        <strain evidence="2 3">B8</strain>
    </source>
</reference>
<dbReference type="Proteomes" id="UP000698028">
    <property type="component" value="Unassembled WGS sequence"/>
</dbReference>
<protein>
    <recommendedName>
        <fullName evidence="4">5-bromo-4-chloroindolyl phosphate hydrolysis protein</fullName>
    </recommendedName>
</protein>
<keyword evidence="1" id="KW-1133">Transmembrane helix</keyword>
<comment type="caution">
    <text evidence="2">The sequence shown here is derived from an EMBL/GenBank/DDBJ whole genome shotgun (WGS) entry which is preliminary data.</text>
</comment>
<gene>
    <name evidence="2" type="ORF">KTQ36_05530</name>
</gene>
<organism evidence="2 3">
    <name type="scientific">Sphingomicrobium clamense</name>
    <dbReference type="NCBI Taxonomy" id="2851013"/>
    <lineage>
        <taxon>Bacteria</taxon>
        <taxon>Pseudomonadati</taxon>
        <taxon>Pseudomonadota</taxon>
        <taxon>Alphaproteobacteria</taxon>
        <taxon>Sphingomonadales</taxon>
        <taxon>Sphingomonadaceae</taxon>
        <taxon>Sphingomicrobium</taxon>
    </lineage>
</organism>
<dbReference type="EMBL" id="JAHVAH010000001">
    <property type="protein sequence ID" value="MBW0144754.1"/>
    <property type="molecule type" value="Genomic_DNA"/>
</dbReference>
<name>A0ABS6V5B4_9SPHN</name>
<feature type="transmembrane region" description="Helical" evidence="1">
    <location>
        <begin position="92"/>
        <end position="112"/>
    </location>
</feature>
<evidence type="ECO:0000256" key="1">
    <source>
        <dbReference type="SAM" id="Phobius"/>
    </source>
</evidence>
<keyword evidence="3" id="KW-1185">Reference proteome</keyword>
<proteinExistence type="predicted"/>
<evidence type="ECO:0000313" key="3">
    <source>
        <dbReference type="Proteomes" id="UP000698028"/>
    </source>
</evidence>
<accession>A0ABS6V5B4</accession>
<dbReference type="RefSeq" id="WP_218632717.1">
    <property type="nucleotide sequence ID" value="NZ_JAHVAH010000001.1"/>
</dbReference>
<feature type="transmembrane region" description="Helical" evidence="1">
    <location>
        <begin position="67"/>
        <end position="86"/>
    </location>
</feature>
<evidence type="ECO:0008006" key="4">
    <source>
        <dbReference type="Google" id="ProtNLM"/>
    </source>
</evidence>
<keyword evidence="1" id="KW-0472">Membrane</keyword>
<sequence>MSVSDLTKTIERHNLEMDRAVEVAAKTDRTLARYERVMERVDAHDGAAREARRREYERVMGGFGAKLIRAGIAVGAVSILAIILGWFFPLGILGFVGAVGLAIGLAAMAAMWGGPKVERLSDLPQDVSNAIMIARFDSYLTRKRNRLPQAARAEIDAIHKMVPDFKKSLSRVPTLDPNAQEARRLMSKHLPGLIERYEHVPEGLRDSIDGEGMSVDERLVDGLKAGRKALSELAETIAKADMQAFETQGRFIQSRYGKDEEAL</sequence>